<dbReference type="AlphaFoldDB" id="A0A9Q1GR44"/>
<reference evidence="1" key="1">
    <citation type="submission" date="2022-04" db="EMBL/GenBank/DDBJ databases">
        <title>Carnegiea gigantea Genome sequencing and assembly v2.</title>
        <authorList>
            <person name="Copetti D."/>
            <person name="Sanderson M.J."/>
            <person name="Burquez A."/>
            <person name="Wojciechowski M.F."/>
        </authorList>
    </citation>
    <scope>NUCLEOTIDE SEQUENCE</scope>
    <source>
        <strain evidence="1">SGP5-SGP5p</strain>
        <tissue evidence="1">Aerial part</tissue>
    </source>
</reference>
<name>A0A9Q1GR44_9CARY</name>
<sequence>MAFPHSLNTKAMAEYVTRHFAWDRRGVSFPPSPLPKDFQALCPSFELVVAKEAAEYYELPGLPEVIFYTMLLEGPRNFGSCKDERFGLWSQPLLSSVGAPSNRRSGCVMTQVLKLDSVQWPDRGRVWELVNKGRARRWSRSPDPPSINTTPFFYIGCSRERSVHLFSLAIMAFPPIYNTREMADYVRKSFVWRWRRASRQPRPLPKDFHAICPRFSLSKAEGAAADFELPEMAQATFYVMFLNEAIELGVVHGFSTEGLKLALSTFEVWMSCVDHMLREAQLQRLADEVEVRGLLDSQEEGSGSNGPF</sequence>
<proteinExistence type="predicted"/>
<dbReference type="EMBL" id="JAKOGI010001484">
    <property type="protein sequence ID" value="KAJ8425381.1"/>
    <property type="molecule type" value="Genomic_DNA"/>
</dbReference>
<comment type="caution">
    <text evidence="1">The sequence shown here is derived from an EMBL/GenBank/DDBJ whole genome shotgun (WGS) entry which is preliminary data.</text>
</comment>
<organism evidence="1 2">
    <name type="scientific">Carnegiea gigantea</name>
    <dbReference type="NCBI Taxonomy" id="171969"/>
    <lineage>
        <taxon>Eukaryota</taxon>
        <taxon>Viridiplantae</taxon>
        <taxon>Streptophyta</taxon>
        <taxon>Embryophyta</taxon>
        <taxon>Tracheophyta</taxon>
        <taxon>Spermatophyta</taxon>
        <taxon>Magnoliopsida</taxon>
        <taxon>eudicotyledons</taxon>
        <taxon>Gunneridae</taxon>
        <taxon>Pentapetalae</taxon>
        <taxon>Caryophyllales</taxon>
        <taxon>Cactineae</taxon>
        <taxon>Cactaceae</taxon>
        <taxon>Cactoideae</taxon>
        <taxon>Echinocereeae</taxon>
        <taxon>Carnegiea</taxon>
    </lineage>
</organism>
<evidence type="ECO:0000313" key="1">
    <source>
        <dbReference type="EMBL" id="KAJ8425381.1"/>
    </source>
</evidence>
<keyword evidence="2" id="KW-1185">Reference proteome</keyword>
<dbReference type="Proteomes" id="UP001153076">
    <property type="component" value="Unassembled WGS sequence"/>
</dbReference>
<gene>
    <name evidence="1" type="ORF">Cgig2_011765</name>
</gene>
<protein>
    <submittedName>
        <fullName evidence="1">Uncharacterized protein</fullName>
    </submittedName>
</protein>
<accession>A0A9Q1GR44</accession>
<evidence type="ECO:0000313" key="2">
    <source>
        <dbReference type="Proteomes" id="UP001153076"/>
    </source>
</evidence>